<organism evidence="1 2">
    <name type="scientific">Glossina austeni</name>
    <name type="common">Savannah tsetse fly</name>
    <dbReference type="NCBI Taxonomy" id="7395"/>
    <lineage>
        <taxon>Eukaryota</taxon>
        <taxon>Metazoa</taxon>
        <taxon>Ecdysozoa</taxon>
        <taxon>Arthropoda</taxon>
        <taxon>Hexapoda</taxon>
        <taxon>Insecta</taxon>
        <taxon>Pterygota</taxon>
        <taxon>Neoptera</taxon>
        <taxon>Endopterygota</taxon>
        <taxon>Diptera</taxon>
        <taxon>Brachycera</taxon>
        <taxon>Muscomorpha</taxon>
        <taxon>Hippoboscoidea</taxon>
        <taxon>Glossinidae</taxon>
        <taxon>Glossina</taxon>
    </lineage>
</organism>
<reference evidence="1" key="1">
    <citation type="submission" date="2020-05" db="UniProtKB">
        <authorList>
            <consortium name="EnsemblMetazoa"/>
        </authorList>
    </citation>
    <scope>IDENTIFICATION</scope>
    <source>
        <strain evidence="1">TTRI</strain>
    </source>
</reference>
<dbReference type="EnsemblMetazoa" id="GAUT027750-RA">
    <property type="protein sequence ID" value="GAUT027750-PA"/>
    <property type="gene ID" value="GAUT027750"/>
</dbReference>
<protein>
    <submittedName>
        <fullName evidence="1">Uncharacterized protein</fullName>
    </submittedName>
</protein>
<dbReference type="VEuPathDB" id="VectorBase:GAUT027750"/>
<dbReference type="Proteomes" id="UP000078200">
    <property type="component" value="Unassembled WGS sequence"/>
</dbReference>
<sequence length="103" mass="11641">MYCVNEIPTQKRDFGDCWEHRTLKFMGVLLVSNKGTSTSARTMGADVAVINEQINNFSAFPTVLSNFDSQLLPIGKVSSSDRKVMLKVNYKLRSVQEQIVRKI</sequence>
<name>A0A1A9V6S7_GLOAU</name>
<proteinExistence type="predicted"/>
<evidence type="ECO:0000313" key="2">
    <source>
        <dbReference type="Proteomes" id="UP000078200"/>
    </source>
</evidence>
<evidence type="ECO:0000313" key="1">
    <source>
        <dbReference type="EnsemblMetazoa" id="GAUT027750-PA"/>
    </source>
</evidence>
<keyword evidence="2" id="KW-1185">Reference proteome</keyword>
<accession>A0A1A9V6S7</accession>
<dbReference type="AlphaFoldDB" id="A0A1A9V6S7"/>